<feature type="transmembrane region" description="Helical" evidence="1">
    <location>
        <begin position="179"/>
        <end position="206"/>
    </location>
</feature>
<feature type="transmembrane region" description="Helical" evidence="1">
    <location>
        <begin position="221"/>
        <end position="241"/>
    </location>
</feature>
<feature type="transmembrane region" description="Helical" evidence="1">
    <location>
        <begin position="22"/>
        <end position="41"/>
    </location>
</feature>
<feature type="transmembrane region" description="Helical" evidence="1">
    <location>
        <begin position="322"/>
        <end position="347"/>
    </location>
</feature>
<sequence length="585" mass="66314">MAVTDTYYPFTALTKKTKISTIFWLTLSIAVATVYSVIAVLPTFQHQYIIQDDARQHIFWMQRFIDNQLFPKDLIADYFESIAPHGYKAFYQILAVAGINPILVSKILPVLLGIMTTVYCFGICVEILPIPLTGFLGTLILNQSLWLGDDIISATSRAFLYPFFFALAYYLLKRSLLPCLVFLALLGLFYPGFVLISIGVLILPIFKFDNGLLRLSREPSDYWFCGLGIVVGFGSLLPYFLNASPFGSLISVKEARTLPEFLSSGRMSFFHDDNPWRFWLSASRAGLRISFNPSIVFLGVFLPLLLRLKSRFPLAQQVSKNIYLLIHLIITSLFLFFAAHILLFKLYLPSRFTVHSSKIVLALTTAIALTLILDAILTTNRKRKLLAIFLILIISIFTVFYPNIFWKNKFPTKSYVIGQTTGLYQFLQQSPKDTIIASLVGEANNIPSFAQRPILVGNEYAIAYHVGYYRQFRQRLADLVRAHYSFDLADAQNLIKKYGVDFFLIDTRKTVFSPEYITNTKWLRQYLSPKLPDDMLAKLMRETLESLQKGTVPALSKVVQDCTAFNAGESILLDAGCVAKKKNSD</sequence>
<feature type="transmembrane region" description="Helical" evidence="1">
    <location>
        <begin position="385"/>
        <end position="406"/>
    </location>
</feature>
<name>A0A0C1RFU9_9CYAN</name>
<gene>
    <name evidence="3" type="ORF">DA73_0221450</name>
    <name evidence="2" type="ORF">DA73_0400017270</name>
</gene>
<keyword evidence="1" id="KW-1133">Transmembrane helix</keyword>
<feature type="transmembrane region" description="Helical" evidence="1">
    <location>
        <begin position="110"/>
        <end position="131"/>
    </location>
</feature>
<evidence type="ECO:0008006" key="5">
    <source>
        <dbReference type="Google" id="ProtNLM"/>
    </source>
</evidence>
<feature type="transmembrane region" description="Helical" evidence="1">
    <location>
        <begin position="359"/>
        <end position="379"/>
    </location>
</feature>
<accession>A0A0C1RFU9</accession>
<reference evidence="3" key="1">
    <citation type="journal article" date="2015" name="Genome Announc.">
        <title>Draft Genome Sequence of Tolypothrix boutellei Strain VB521301.</title>
        <authorList>
            <person name="Chandrababunaidu M.M."/>
            <person name="Singh D."/>
            <person name="Sen D."/>
            <person name="Bhan S."/>
            <person name="Das S."/>
            <person name="Gupta A."/>
            <person name="Adhikary S.P."/>
            <person name="Tripathy S."/>
        </authorList>
    </citation>
    <scope>NUCLEOTIDE SEQUENCE</scope>
    <source>
        <strain evidence="3">VB521301</strain>
    </source>
</reference>
<protein>
    <recommendedName>
        <fullName evidence="5">Glycosyltransferase RgtA/B/C/D-like domain-containing protein</fullName>
    </recommendedName>
</protein>
<evidence type="ECO:0000313" key="3">
    <source>
        <dbReference type="EMBL" id="KIE10995.1"/>
    </source>
</evidence>
<feature type="transmembrane region" description="Helical" evidence="1">
    <location>
        <begin position="151"/>
        <end position="172"/>
    </location>
</feature>
<comment type="caution">
    <text evidence="3">The sequence shown here is derived from an EMBL/GenBank/DDBJ whole genome shotgun (WGS) entry which is preliminary data.</text>
</comment>
<evidence type="ECO:0000256" key="1">
    <source>
        <dbReference type="SAM" id="Phobius"/>
    </source>
</evidence>
<organism evidence="3">
    <name type="scientific">Tolypothrix bouteillei VB521301</name>
    <dbReference type="NCBI Taxonomy" id="1479485"/>
    <lineage>
        <taxon>Bacteria</taxon>
        <taxon>Bacillati</taxon>
        <taxon>Cyanobacteriota</taxon>
        <taxon>Cyanophyceae</taxon>
        <taxon>Nostocales</taxon>
        <taxon>Tolypothrichaceae</taxon>
        <taxon>Tolypothrix</taxon>
    </lineage>
</organism>
<dbReference type="STRING" id="1479485.DA73_0221450"/>
<dbReference type="EMBL" id="JHEG02000048">
    <property type="protein sequence ID" value="KIE10995.1"/>
    <property type="molecule type" value="Genomic_DNA"/>
</dbReference>
<dbReference type="EMBL" id="JHEG04000001">
    <property type="protein sequence ID" value="KAF3887040.1"/>
    <property type="molecule type" value="Genomic_DNA"/>
</dbReference>
<reference evidence="2" key="2">
    <citation type="submission" date="2019-11" db="EMBL/GenBank/DDBJ databases">
        <title>Improved Assembly of Tolypothrix boutellei genome.</title>
        <authorList>
            <person name="Sarangi A.N."/>
            <person name="Mukherjee M."/>
            <person name="Ghosh S."/>
            <person name="Singh D."/>
            <person name="Das A."/>
            <person name="Kant S."/>
            <person name="Prusty A."/>
            <person name="Tripathy S."/>
        </authorList>
    </citation>
    <scope>NUCLEOTIDE SEQUENCE</scope>
    <source>
        <strain evidence="2">VB521301</strain>
    </source>
</reference>
<keyword evidence="4" id="KW-1185">Reference proteome</keyword>
<evidence type="ECO:0000313" key="4">
    <source>
        <dbReference type="Proteomes" id="UP000029738"/>
    </source>
</evidence>
<evidence type="ECO:0000313" key="2">
    <source>
        <dbReference type="EMBL" id="KAF3887040.1"/>
    </source>
</evidence>
<dbReference type="AlphaFoldDB" id="A0A0C1RFU9"/>
<dbReference type="RefSeq" id="WP_038083796.1">
    <property type="nucleotide sequence ID" value="NZ_JHEG04000001.1"/>
</dbReference>
<keyword evidence="1" id="KW-0472">Membrane</keyword>
<dbReference type="OrthoDB" id="5443342at2"/>
<keyword evidence="1" id="KW-0812">Transmembrane</keyword>
<proteinExistence type="predicted"/>
<dbReference type="Proteomes" id="UP000029738">
    <property type="component" value="Unassembled WGS sequence"/>
</dbReference>